<name>A0A3P9D6E3_9CICH</name>
<accession>A0A3P9D6E3</accession>
<protein>
    <submittedName>
        <fullName evidence="1">Uncharacterized protein</fullName>
    </submittedName>
</protein>
<keyword evidence="2" id="KW-1185">Reference proteome</keyword>
<dbReference type="Proteomes" id="UP000265160">
    <property type="component" value="LG16"/>
</dbReference>
<proteinExistence type="predicted"/>
<sequence length="102" mass="11355">LGLETFGSSPVSGETFAVRKLHLIMSRYYRKCDISFSPTPHREMGTCGQWKQTSAGDPLVISENIDATSLQSLARYSVVCYLEISSNIFSYNLKNIQATSHC</sequence>
<reference evidence="1" key="2">
    <citation type="submission" date="2025-08" db="UniProtKB">
        <authorList>
            <consortium name="Ensembl"/>
        </authorList>
    </citation>
    <scope>IDENTIFICATION</scope>
</reference>
<evidence type="ECO:0000313" key="1">
    <source>
        <dbReference type="Ensembl" id="ENSMZEP00005029666.1"/>
    </source>
</evidence>
<evidence type="ECO:0000313" key="2">
    <source>
        <dbReference type="Proteomes" id="UP000265160"/>
    </source>
</evidence>
<dbReference type="AlphaFoldDB" id="A0A3P9D6E3"/>
<reference evidence="1" key="3">
    <citation type="submission" date="2025-09" db="UniProtKB">
        <authorList>
            <consortium name="Ensembl"/>
        </authorList>
    </citation>
    <scope>IDENTIFICATION</scope>
</reference>
<organism evidence="1 2">
    <name type="scientific">Maylandia zebra</name>
    <name type="common">zebra mbuna</name>
    <dbReference type="NCBI Taxonomy" id="106582"/>
    <lineage>
        <taxon>Eukaryota</taxon>
        <taxon>Metazoa</taxon>
        <taxon>Chordata</taxon>
        <taxon>Craniata</taxon>
        <taxon>Vertebrata</taxon>
        <taxon>Euteleostomi</taxon>
        <taxon>Actinopterygii</taxon>
        <taxon>Neopterygii</taxon>
        <taxon>Teleostei</taxon>
        <taxon>Neoteleostei</taxon>
        <taxon>Acanthomorphata</taxon>
        <taxon>Ovalentaria</taxon>
        <taxon>Cichlomorphae</taxon>
        <taxon>Cichliformes</taxon>
        <taxon>Cichlidae</taxon>
        <taxon>African cichlids</taxon>
        <taxon>Pseudocrenilabrinae</taxon>
        <taxon>Haplochromini</taxon>
        <taxon>Maylandia</taxon>
        <taxon>Maylandia zebra complex</taxon>
    </lineage>
</organism>
<dbReference type="Ensembl" id="ENSMZET00005030600.1">
    <property type="protein sequence ID" value="ENSMZEP00005029666.1"/>
    <property type="gene ID" value="ENSMZEG00005022123.1"/>
</dbReference>
<reference evidence="1 2" key="1">
    <citation type="journal article" date="2014" name="Nature">
        <title>The genomic substrate for adaptive radiation in African cichlid fish.</title>
        <authorList>
            <person name="Brawand D."/>
            <person name="Wagner C.E."/>
            <person name="Li Y.I."/>
            <person name="Malinsky M."/>
            <person name="Keller I."/>
            <person name="Fan S."/>
            <person name="Simakov O."/>
            <person name="Ng A.Y."/>
            <person name="Lim Z.W."/>
            <person name="Bezault E."/>
            <person name="Turner-Maier J."/>
            <person name="Johnson J."/>
            <person name="Alcazar R."/>
            <person name="Noh H.J."/>
            <person name="Russell P."/>
            <person name="Aken B."/>
            <person name="Alfoldi J."/>
            <person name="Amemiya C."/>
            <person name="Azzouzi N."/>
            <person name="Baroiller J.F."/>
            <person name="Barloy-Hubler F."/>
            <person name="Berlin A."/>
            <person name="Bloomquist R."/>
            <person name="Carleton K.L."/>
            <person name="Conte M.A."/>
            <person name="D'Cotta H."/>
            <person name="Eshel O."/>
            <person name="Gaffney L."/>
            <person name="Galibert F."/>
            <person name="Gante H.F."/>
            <person name="Gnerre S."/>
            <person name="Greuter L."/>
            <person name="Guyon R."/>
            <person name="Haddad N.S."/>
            <person name="Haerty W."/>
            <person name="Harris R.M."/>
            <person name="Hofmann H.A."/>
            <person name="Hourlier T."/>
            <person name="Hulata G."/>
            <person name="Jaffe D.B."/>
            <person name="Lara M."/>
            <person name="Lee A.P."/>
            <person name="MacCallum I."/>
            <person name="Mwaiko S."/>
            <person name="Nikaido M."/>
            <person name="Nishihara H."/>
            <person name="Ozouf-Costaz C."/>
            <person name="Penman D.J."/>
            <person name="Przybylski D."/>
            <person name="Rakotomanga M."/>
            <person name="Renn S.C.P."/>
            <person name="Ribeiro F.J."/>
            <person name="Ron M."/>
            <person name="Salzburger W."/>
            <person name="Sanchez-Pulido L."/>
            <person name="Santos M.E."/>
            <person name="Searle S."/>
            <person name="Sharpe T."/>
            <person name="Swofford R."/>
            <person name="Tan F.J."/>
            <person name="Williams L."/>
            <person name="Young S."/>
            <person name="Yin S."/>
            <person name="Okada N."/>
            <person name="Kocher T.D."/>
            <person name="Miska E.A."/>
            <person name="Lander E.S."/>
            <person name="Venkatesh B."/>
            <person name="Fernald R.D."/>
            <person name="Meyer A."/>
            <person name="Ponting C.P."/>
            <person name="Streelman J.T."/>
            <person name="Lindblad-Toh K."/>
            <person name="Seehausen O."/>
            <person name="Di Palma F."/>
        </authorList>
    </citation>
    <scope>NUCLEOTIDE SEQUENCE</scope>
</reference>